<protein>
    <submittedName>
        <fullName evidence="8">LapA family protein</fullName>
    </submittedName>
</protein>
<dbReference type="Proteomes" id="UP000295131">
    <property type="component" value="Unassembled WGS sequence"/>
</dbReference>
<evidence type="ECO:0000256" key="3">
    <source>
        <dbReference type="ARBA" id="ARBA00022989"/>
    </source>
</evidence>
<dbReference type="InterPro" id="IPR010445">
    <property type="entry name" value="LapA_dom"/>
</dbReference>
<gene>
    <name evidence="8" type="ORF">E2A64_02785</name>
</gene>
<evidence type="ECO:0000256" key="6">
    <source>
        <dbReference type="SAM" id="Phobius"/>
    </source>
</evidence>
<evidence type="ECO:0000256" key="2">
    <source>
        <dbReference type="ARBA" id="ARBA00022692"/>
    </source>
</evidence>
<feature type="compositionally biased region" description="Basic and acidic residues" evidence="5">
    <location>
        <begin position="82"/>
        <end position="108"/>
    </location>
</feature>
<keyword evidence="1" id="KW-1003">Cell membrane</keyword>
<feature type="region of interest" description="Disordered" evidence="5">
    <location>
        <begin position="79"/>
        <end position="118"/>
    </location>
</feature>
<dbReference type="Pfam" id="PF06305">
    <property type="entry name" value="LapA_dom"/>
    <property type="match status" value="1"/>
</dbReference>
<evidence type="ECO:0000259" key="7">
    <source>
        <dbReference type="Pfam" id="PF06305"/>
    </source>
</evidence>
<feature type="transmembrane region" description="Helical" evidence="6">
    <location>
        <begin position="50"/>
        <end position="70"/>
    </location>
</feature>
<sequence length="118" mass="13077">MVKRIISLLILVPIAIVLIVLSVANRQSVTLAFNPFDRSDQVMSMTLPFFVYLFGAVIAGMVIGSVATWWGQGKHRARARSSKKEAVKWHKEADRLKADNAPQKEERQGFPALGSPNS</sequence>
<dbReference type="EMBL" id="SMSI01000001">
    <property type="protein sequence ID" value="TDH38070.1"/>
    <property type="molecule type" value="Genomic_DNA"/>
</dbReference>
<evidence type="ECO:0000256" key="4">
    <source>
        <dbReference type="ARBA" id="ARBA00023136"/>
    </source>
</evidence>
<reference evidence="8 9" key="1">
    <citation type="journal article" date="2013" name="Int. J. Syst. Evol. Microbiol.">
        <title>Hoeflea suaedae sp. nov., an endophytic bacterium isolated from the root of the halophyte Suaeda maritima.</title>
        <authorList>
            <person name="Chung E.J."/>
            <person name="Park J.A."/>
            <person name="Pramanik P."/>
            <person name="Bibi F."/>
            <person name="Jeon C.O."/>
            <person name="Chung Y.R."/>
        </authorList>
    </citation>
    <scope>NUCLEOTIDE SEQUENCE [LARGE SCALE GENOMIC DNA]</scope>
    <source>
        <strain evidence="8 9">YC6898</strain>
    </source>
</reference>
<accession>A0A4R5PM66</accession>
<dbReference type="GO" id="GO:0005886">
    <property type="term" value="C:plasma membrane"/>
    <property type="evidence" value="ECO:0007669"/>
    <property type="project" value="InterPro"/>
</dbReference>
<comment type="caution">
    <text evidence="8">The sequence shown here is derived from an EMBL/GenBank/DDBJ whole genome shotgun (WGS) entry which is preliminary data.</text>
</comment>
<proteinExistence type="predicted"/>
<keyword evidence="4 6" id="KW-0472">Membrane</keyword>
<organism evidence="8 9">
    <name type="scientific">Pseudohoeflea suaedae</name>
    <dbReference type="NCBI Taxonomy" id="877384"/>
    <lineage>
        <taxon>Bacteria</taxon>
        <taxon>Pseudomonadati</taxon>
        <taxon>Pseudomonadota</taxon>
        <taxon>Alphaproteobacteria</taxon>
        <taxon>Hyphomicrobiales</taxon>
        <taxon>Rhizobiaceae</taxon>
        <taxon>Pseudohoeflea</taxon>
    </lineage>
</organism>
<dbReference type="OrthoDB" id="7868067at2"/>
<keyword evidence="3 6" id="KW-1133">Transmembrane helix</keyword>
<name>A0A4R5PM66_9HYPH</name>
<evidence type="ECO:0000313" key="9">
    <source>
        <dbReference type="Proteomes" id="UP000295131"/>
    </source>
</evidence>
<dbReference type="RefSeq" id="WP_133282906.1">
    <property type="nucleotide sequence ID" value="NZ_SMSI01000001.1"/>
</dbReference>
<feature type="domain" description="Lipopolysaccharide assembly protein A" evidence="7">
    <location>
        <begin position="25"/>
        <end position="92"/>
    </location>
</feature>
<evidence type="ECO:0000256" key="1">
    <source>
        <dbReference type="ARBA" id="ARBA00022475"/>
    </source>
</evidence>
<dbReference type="AlphaFoldDB" id="A0A4R5PM66"/>
<keyword evidence="9" id="KW-1185">Reference proteome</keyword>
<evidence type="ECO:0000256" key="5">
    <source>
        <dbReference type="SAM" id="MobiDB-lite"/>
    </source>
</evidence>
<keyword evidence="2 6" id="KW-0812">Transmembrane</keyword>
<evidence type="ECO:0000313" key="8">
    <source>
        <dbReference type="EMBL" id="TDH38070.1"/>
    </source>
</evidence>